<keyword evidence="2" id="KW-0812">Transmembrane</keyword>
<sequence>MDKNLKIEESLKMEKNLKMEKTNLKMGRKEVPKSAPSSDMDPNKGYVTAGSVIPPKGLCPQCKVPRVWDCRRDFLEAPWESTTKNLEGIEEMASLTGLWYRTETFEATTTPGPLFVRTMILPLQSAPLQRLDYYTWLVSCIPMSNGDSLTVDDLLRPWAESLHPSLESLREADLECATHFEQYFDHLEKNHTTWALQMLDASAKTIPSGILEGNIYDMGMYHQCLEINVKHLSVNSSIASAEFRGQHCFYKFHVRNYSRHSDTHLPWLLFDVVDTIIFRSACVPSTCNEMDLTESWNSTLRIPGLMVSVVDCQDNTGTERSISEQMFLLVMSLIGLLVVLGTLTDLFVHHRGIDLKLQGNFWNSLVGFSLYTNCKRIFETAAQTEDSIDCLHGIRVLSLLWVIWGNTYRFVSTNAGWANPSMGQTIHESKWTAMLFRSDLASDSFLFLSGVLVSFSLLKELDRNRGRFQPLMYYLHRYIRLTPPYAITIWFTASWFTHINSGPFWSQQEFRWCQQKWYQNLLYIQTFFYDISDQEDLNDICIDVSWYLAVDTQLYILAPLVVLPLWHAPKLGIILLVSTTSFGVYLRSILLHVNQWSGILDAFSDEPERTTKLYARFYARFGPYFVGILAGFCLSQARNQGPLTMSRKAVIFGWISSLFSIIWCIFFPAPWSSLKDGPMDPDFSRLYASIFRTLWGIALAWIVLASEFGYGRITNTVLSNPIFIPLSRLSYCSYLVHTMILSYYGYSQTQLHDASHTRALIYFAGCTPIILFVALLLHLTFEAPALNLERLFLRKVPQKSTSRANISVTASAGTLRANMSTAPSAAVLRMGTSVSSTEICTTRL</sequence>
<evidence type="ECO:0000256" key="2">
    <source>
        <dbReference type="SAM" id="Phobius"/>
    </source>
</evidence>
<feature type="transmembrane region" description="Helical" evidence="2">
    <location>
        <begin position="573"/>
        <end position="593"/>
    </location>
</feature>
<dbReference type="Pfam" id="PF20146">
    <property type="entry name" value="NRF"/>
    <property type="match status" value="1"/>
</dbReference>
<dbReference type="InterPro" id="IPR006621">
    <property type="entry name" value="Nose-resist-to-fluoxetine_N"/>
</dbReference>
<feature type="transmembrane region" description="Helical" evidence="2">
    <location>
        <begin position="326"/>
        <end position="348"/>
    </location>
</feature>
<evidence type="ECO:0000256" key="1">
    <source>
        <dbReference type="SAM" id="MobiDB-lite"/>
    </source>
</evidence>
<feature type="transmembrane region" description="Helical" evidence="2">
    <location>
        <begin position="649"/>
        <end position="669"/>
    </location>
</feature>
<reference evidence="3" key="1">
    <citation type="submission" date="2020-11" db="EMBL/GenBank/DDBJ databases">
        <authorList>
            <person name="Tran Van P."/>
        </authorList>
    </citation>
    <scope>NUCLEOTIDE SEQUENCE</scope>
</reference>
<feature type="region of interest" description="Disordered" evidence="1">
    <location>
        <begin position="20"/>
        <end position="43"/>
    </location>
</feature>
<keyword evidence="2" id="KW-0472">Membrane</keyword>
<feature type="transmembrane region" description="Helical" evidence="2">
    <location>
        <begin position="613"/>
        <end position="637"/>
    </location>
</feature>
<dbReference type="EMBL" id="OB664198">
    <property type="protein sequence ID" value="CAD7232083.1"/>
    <property type="molecule type" value="Genomic_DNA"/>
</dbReference>
<feature type="transmembrane region" description="Helical" evidence="2">
    <location>
        <begin position="440"/>
        <end position="458"/>
    </location>
</feature>
<dbReference type="InterPro" id="IPR002656">
    <property type="entry name" value="Acyl_transf_3_dom"/>
</dbReference>
<dbReference type="OrthoDB" id="10006435at2759"/>
<feature type="transmembrane region" description="Helical" evidence="2">
    <location>
        <begin position="478"/>
        <end position="496"/>
    </location>
</feature>
<feature type="transmembrane region" description="Helical" evidence="2">
    <location>
        <begin position="546"/>
        <end position="566"/>
    </location>
</feature>
<name>A0A7R8WI12_9CRUS</name>
<dbReference type="SMART" id="SM00703">
    <property type="entry name" value="NRF"/>
    <property type="match status" value="1"/>
</dbReference>
<proteinExistence type="predicted"/>
<keyword evidence="2" id="KW-1133">Transmembrane helix</keyword>
<dbReference type="InterPro" id="IPR052728">
    <property type="entry name" value="O2_lipid_transport_reg"/>
</dbReference>
<feature type="compositionally biased region" description="Basic and acidic residues" evidence="1">
    <location>
        <begin position="20"/>
        <end position="32"/>
    </location>
</feature>
<dbReference type="AlphaFoldDB" id="A0A7R8WI12"/>
<organism evidence="3">
    <name type="scientific">Cyprideis torosa</name>
    <dbReference type="NCBI Taxonomy" id="163714"/>
    <lineage>
        <taxon>Eukaryota</taxon>
        <taxon>Metazoa</taxon>
        <taxon>Ecdysozoa</taxon>
        <taxon>Arthropoda</taxon>
        <taxon>Crustacea</taxon>
        <taxon>Oligostraca</taxon>
        <taxon>Ostracoda</taxon>
        <taxon>Podocopa</taxon>
        <taxon>Podocopida</taxon>
        <taxon>Cytherocopina</taxon>
        <taxon>Cytheroidea</taxon>
        <taxon>Cytherideidae</taxon>
        <taxon>Cyprideis</taxon>
    </lineage>
</organism>
<feature type="transmembrane region" description="Helical" evidence="2">
    <location>
        <begin position="689"/>
        <end position="710"/>
    </location>
</feature>
<accession>A0A7R8WI12</accession>
<feature type="transmembrane region" description="Helical" evidence="2">
    <location>
        <begin position="759"/>
        <end position="781"/>
    </location>
</feature>
<feature type="transmembrane region" description="Helical" evidence="2">
    <location>
        <begin position="731"/>
        <end position="747"/>
    </location>
</feature>
<protein>
    <submittedName>
        <fullName evidence="3">Uncharacterized protein</fullName>
    </submittedName>
</protein>
<dbReference type="Pfam" id="PF01757">
    <property type="entry name" value="Acyl_transf_3"/>
    <property type="match status" value="1"/>
</dbReference>
<evidence type="ECO:0000313" key="3">
    <source>
        <dbReference type="EMBL" id="CAD7232083.1"/>
    </source>
</evidence>
<dbReference type="GO" id="GO:0016747">
    <property type="term" value="F:acyltransferase activity, transferring groups other than amino-acyl groups"/>
    <property type="evidence" value="ECO:0007669"/>
    <property type="project" value="InterPro"/>
</dbReference>
<dbReference type="PANTHER" id="PTHR11161:SF71">
    <property type="entry name" value="NOSE RESISTANT-TO-FLUOXETINE PROTEIN N-TERMINAL DOMAIN-CONTAINING PROTEIN"/>
    <property type="match status" value="1"/>
</dbReference>
<gene>
    <name evidence="3" type="ORF">CTOB1V02_LOCUS9924</name>
</gene>
<dbReference type="PANTHER" id="PTHR11161">
    <property type="entry name" value="O-ACYLTRANSFERASE"/>
    <property type="match status" value="1"/>
</dbReference>